<evidence type="ECO:0000313" key="2">
    <source>
        <dbReference type="EMBL" id="MDJ1157477.1"/>
    </source>
</evidence>
<feature type="compositionally biased region" description="Basic and acidic residues" evidence="1">
    <location>
        <begin position="16"/>
        <end position="29"/>
    </location>
</feature>
<reference evidence="2 3" key="1">
    <citation type="submission" date="2023-05" db="EMBL/GenBank/DDBJ databases">
        <title>Chelatococcus sp. nov., a moderately thermophilic bacterium isolated from hot spring microbial mat.</title>
        <authorList>
            <person name="Hu C.-J."/>
            <person name="Li W.-J."/>
        </authorList>
    </citation>
    <scope>NUCLEOTIDE SEQUENCE [LARGE SCALE GENOMIC DNA]</scope>
    <source>
        <strain evidence="2 3">SYSU G07232</strain>
    </source>
</reference>
<evidence type="ECO:0000256" key="1">
    <source>
        <dbReference type="SAM" id="MobiDB-lite"/>
    </source>
</evidence>
<keyword evidence="3" id="KW-1185">Reference proteome</keyword>
<dbReference type="EMBL" id="JASJEV010000002">
    <property type="protein sequence ID" value="MDJ1157477.1"/>
    <property type="molecule type" value="Genomic_DNA"/>
</dbReference>
<evidence type="ECO:0000313" key="3">
    <source>
        <dbReference type="Proteomes" id="UP001321492"/>
    </source>
</evidence>
<dbReference type="RefSeq" id="WP_283739467.1">
    <property type="nucleotide sequence ID" value="NZ_JASJEV010000002.1"/>
</dbReference>
<dbReference type="Proteomes" id="UP001321492">
    <property type="component" value="Unassembled WGS sequence"/>
</dbReference>
<proteinExistence type="predicted"/>
<sequence>MARSGSDGRATGRALVRREATADARDRAETPPLPPLRRPLAAFLTQIVASIDGLDAQRRRRRCEPWLASARYAAVSACPPSERPSCDRSL</sequence>
<accession>A0ABT7AER2</accession>
<gene>
    <name evidence="2" type="ORF">QNA08_04385</name>
</gene>
<comment type="caution">
    <text evidence="2">The sequence shown here is derived from an EMBL/GenBank/DDBJ whole genome shotgun (WGS) entry which is preliminary data.</text>
</comment>
<name>A0ABT7AER2_9HYPH</name>
<feature type="region of interest" description="Disordered" evidence="1">
    <location>
        <begin position="1"/>
        <end position="36"/>
    </location>
</feature>
<organism evidence="2 3">
    <name type="scientific">Chelatococcus albus</name>
    <dbReference type="NCBI Taxonomy" id="3047466"/>
    <lineage>
        <taxon>Bacteria</taxon>
        <taxon>Pseudomonadati</taxon>
        <taxon>Pseudomonadota</taxon>
        <taxon>Alphaproteobacteria</taxon>
        <taxon>Hyphomicrobiales</taxon>
        <taxon>Chelatococcaceae</taxon>
        <taxon>Chelatococcus</taxon>
    </lineage>
</organism>
<protein>
    <submittedName>
        <fullName evidence="2">Uncharacterized protein</fullName>
    </submittedName>
</protein>